<organism evidence="3 4">
    <name type="scientific">Candidatus Mancarchaeum acidiphilum</name>
    <dbReference type="NCBI Taxonomy" id="1920749"/>
    <lineage>
        <taxon>Archaea</taxon>
        <taxon>Candidatus Micrarchaeota</taxon>
        <taxon>Candidatus Mancarchaeum</taxon>
    </lineage>
</organism>
<evidence type="ECO:0000256" key="1">
    <source>
        <dbReference type="ARBA" id="ARBA00023125"/>
    </source>
</evidence>
<evidence type="ECO:0000259" key="2">
    <source>
        <dbReference type="Pfam" id="PF07282"/>
    </source>
</evidence>
<accession>A0A218NLV2</accession>
<sequence>MQLNKSVVKALKQIKKYSRETYNRTILNLDPRDTTQECSSCHYIKRGEEKLTLKDRIYCCNICGLEMDRDINASINILNRATLGQRGSHTQGENVRPQQEAVFEELRTDKTHPLLDAVIA</sequence>
<dbReference type="OrthoDB" id="33505at2157"/>
<dbReference type="GO" id="GO:0003677">
    <property type="term" value="F:DNA binding"/>
    <property type="evidence" value="ECO:0007669"/>
    <property type="project" value="UniProtKB-KW"/>
</dbReference>
<dbReference type="Pfam" id="PF07282">
    <property type="entry name" value="Cas12f1-like_TNB"/>
    <property type="match status" value="1"/>
</dbReference>
<keyword evidence="4" id="KW-1185">Reference proteome</keyword>
<dbReference type="Proteomes" id="UP000197679">
    <property type="component" value="Chromosome"/>
</dbReference>
<keyword evidence="1" id="KW-0238">DNA-binding</keyword>
<gene>
    <name evidence="3" type="ORF">Mia14_0105</name>
</gene>
<protein>
    <submittedName>
        <fullName evidence="3">IS200/IS605 family transposase OrfB</fullName>
    </submittedName>
</protein>
<proteinExistence type="predicted"/>
<dbReference type="RefSeq" id="WP_088819615.1">
    <property type="nucleotide sequence ID" value="NZ_CP019964.1"/>
</dbReference>
<dbReference type="InterPro" id="IPR010095">
    <property type="entry name" value="Cas12f1-like_TNB"/>
</dbReference>
<evidence type="ECO:0000313" key="3">
    <source>
        <dbReference type="EMBL" id="ASI13447.1"/>
    </source>
</evidence>
<reference evidence="3 4" key="1">
    <citation type="journal article" date="2017" name="Nat. Commun.">
        <title>'ARMAN' archaea depend on association with euryarchaeal host in culture and in situ.</title>
        <authorList>
            <person name="Golyshina O."/>
            <person name="Toshchakov S."/>
            <person name="Makarova K."/>
            <person name="Gavrilov S."/>
            <person name="Korzhenkov A."/>
            <person name="La Cono V."/>
            <person name="Arcadi E."/>
            <person name="Nechitaylo T."/>
            <person name="Ferrer M."/>
            <person name="Kublanov I."/>
            <person name="Wolf Y."/>
            <person name="Yakimov M."/>
            <person name="Golyshin P."/>
            <person name="Slesarev A."/>
            <person name="Kozyavkin S."/>
        </authorList>
    </citation>
    <scope>NUCLEOTIDE SEQUENCE [LARGE SCALE GENOMIC DNA]</scope>
    <source>
        <strain evidence="3 4">Mia14</strain>
    </source>
</reference>
<name>A0A218NLV2_9ARCH</name>
<evidence type="ECO:0000313" key="4">
    <source>
        <dbReference type="Proteomes" id="UP000197679"/>
    </source>
</evidence>
<dbReference type="KEGG" id="marh:Mia14_0105"/>
<dbReference type="AlphaFoldDB" id="A0A218NLV2"/>
<dbReference type="GeneID" id="33313665"/>
<feature type="domain" description="Cas12f1-like TNB" evidence="2">
    <location>
        <begin position="11"/>
        <end position="77"/>
    </location>
</feature>
<dbReference type="EMBL" id="CP019964">
    <property type="protein sequence ID" value="ASI13447.1"/>
    <property type="molecule type" value="Genomic_DNA"/>
</dbReference>